<feature type="signal peptide" evidence="1">
    <location>
        <begin position="1"/>
        <end position="22"/>
    </location>
</feature>
<dbReference type="AlphaFoldDB" id="A0A060HDV3"/>
<name>A0A060HDV3_XYLFS</name>
<dbReference type="EMBL" id="CP006696">
    <property type="protein sequence ID" value="AIC11586.1"/>
    <property type="molecule type" value="Genomic_DNA"/>
</dbReference>
<protein>
    <recommendedName>
        <fullName evidence="4">Secreted protein</fullName>
    </recommendedName>
</protein>
<evidence type="ECO:0000313" key="3">
    <source>
        <dbReference type="Proteomes" id="UP000027215"/>
    </source>
</evidence>
<evidence type="ECO:0000313" key="2">
    <source>
        <dbReference type="EMBL" id="AIC11586.1"/>
    </source>
</evidence>
<dbReference type="PATRIC" id="fig|155920.8.peg.2727"/>
<dbReference type="Proteomes" id="UP000027215">
    <property type="component" value="Chromosome"/>
</dbReference>
<proteinExistence type="predicted"/>
<gene>
    <name evidence="2" type="ORF">D934_11635</name>
</gene>
<sequence length="69" mass="7423">MTQFLISSIALFLSQFFVCAQALGNFYLTSSPTVQECGNASSVVAGYVIANLLQQSASVRRPGDVNDIY</sequence>
<organism evidence="2 3">
    <name type="scientific">Xylella fastidiosa subsp. sandyi Ann-1</name>
    <dbReference type="NCBI Taxonomy" id="155920"/>
    <lineage>
        <taxon>Bacteria</taxon>
        <taxon>Pseudomonadati</taxon>
        <taxon>Pseudomonadota</taxon>
        <taxon>Gammaproteobacteria</taxon>
        <taxon>Lysobacterales</taxon>
        <taxon>Lysobacteraceae</taxon>
        <taxon>Xylella</taxon>
    </lineage>
</organism>
<reference evidence="2 3" key="1">
    <citation type="submission" date="2013-08" db="EMBL/GenBank/DDBJ databases">
        <authorList>
            <person name="Stouthamer R."/>
            <person name="Nunney L."/>
        </authorList>
    </citation>
    <scope>NUCLEOTIDE SEQUENCE [LARGE SCALE GENOMIC DNA]</scope>
    <source>
        <strain evidence="3">ann-1</strain>
    </source>
</reference>
<accession>A0A060HDV3</accession>
<dbReference type="KEGG" id="xfs:D934_11635"/>
<keyword evidence="1" id="KW-0732">Signal</keyword>
<evidence type="ECO:0008006" key="4">
    <source>
        <dbReference type="Google" id="ProtNLM"/>
    </source>
</evidence>
<feature type="chain" id="PRO_5001583108" description="Secreted protein" evidence="1">
    <location>
        <begin position="23"/>
        <end position="69"/>
    </location>
</feature>
<evidence type="ECO:0000256" key="1">
    <source>
        <dbReference type="SAM" id="SignalP"/>
    </source>
</evidence>
<dbReference type="HOGENOM" id="CLU_2775085_0_0_6"/>